<organism evidence="2 3">
    <name type="scientific">Daphnia sinensis</name>
    <dbReference type="NCBI Taxonomy" id="1820382"/>
    <lineage>
        <taxon>Eukaryota</taxon>
        <taxon>Metazoa</taxon>
        <taxon>Ecdysozoa</taxon>
        <taxon>Arthropoda</taxon>
        <taxon>Crustacea</taxon>
        <taxon>Branchiopoda</taxon>
        <taxon>Diplostraca</taxon>
        <taxon>Cladocera</taxon>
        <taxon>Anomopoda</taxon>
        <taxon>Daphniidae</taxon>
        <taxon>Daphnia</taxon>
        <taxon>Daphnia similis group</taxon>
    </lineage>
</organism>
<evidence type="ECO:0000313" key="3">
    <source>
        <dbReference type="Proteomes" id="UP000820818"/>
    </source>
</evidence>
<proteinExistence type="predicted"/>
<evidence type="ECO:0000313" key="2">
    <source>
        <dbReference type="EMBL" id="KAI9550987.1"/>
    </source>
</evidence>
<dbReference type="AlphaFoldDB" id="A0AAD5KGT6"/>
<dbReference type="InterPro" id="IPR008906">
    <property type="entry name" value="HATC_C_dom"/>
</dbReference>
<dbReference type="EMBL" id="WJBH02000066">
    <property type="protein sequence ID" value="KAI9550987.1"/>
    <property type="molecule type" value="Genomic_DNA"/>
</dbReference>
<keyword evidence="3" id="KW-1185">Reference proteome</keyword>
<dbReference type="GO" id="GO:0046983">
    <property type="term" value="F:protein dimerization activity"/>
    <property type="evidence" value="ECO:0007669"/>
    <property type="project" value="InterPro"/>
</dbReference>
<dbReference type="Proteomes" id="UP000820818">
    <property type="component" value="Unassembled WGS sequence"/>
</dbReference>
<reference evidence="2" key="1">
    <citation type="submission" date="2022-05" db="EMBL/GenBank/DDBJ databases">
        <title>A multi-omics perspective on studying reproductive biology in Daphnia sinensis.</title>
        <authorList>
            <person name="Jia J."/>
        </authorList>
    </citation>
    <scope>NUCLEOTIDE SEQUENCE</scope>
    <source>
        <strain evidence="2">WSL</strain>
    </source>
</reference>
<feature type="domain" description="HAT C-terminal dimerisation" evidence="1">
    <location>
        <begin position="554"/>
        <end position="608"/>
    </location>
</feature>
<sequence>MNSSSPKFKQISSQEQLDEAILNHIIVDLLPFSEIEKEGFQELVGGLIGPLVLKSRRSMARLLSKKYELNKQILIAELENVEHVSTTADCWTSHRRSFLGMTAHWHGEGKNSKDIIRRSACLGVRRVYGSHTYDVLARAMADMHAEFKITSKVNCTITDNGSNFLKAFKMFSSKENEGRPPRGSSNVDNEEEVDDYLDDDDEEDDVVYVDIGEILDSHYNEARLSLEIEERNGATEQLPRSEKEGTLNATLNNEDSDSDNDICNIVAHIHLPRHFRCTCHSLNLIATTDVKNIDQRQFNKLKNNLDKKLSAIWNKQSRSSLASDYIKDKLGELFIIHNATRWNSYYNSLCKVNYFQSKKSEEFNAIMDHFKLKKLTVAEQEFLKEFIKIMKPIADALDVFQNEEKMSVGCVLPVLTVLKEKLVIFKDNRSVIHCVPLVNCLLEGVERRFSSLFTDTNMILAAISDPHFKLSWISEGEKSTAIDLLKKEVDRRTSASVDAHESSLDEASLSDGSPTRKRKRNRFLDGLRKKVTTEIGEVDRFFHETVPGSLKDLDRFPTIKQIFLEYNSALPSSAACERLFSTAGLIFVPKRSNLSDSNFDKLVFLKQNGTCFRNWQLCPSKTS</sequence>
<dbReference type="SUPFAM" id="SSF140996">
    <property type="entry name" value="Hermes dimerisation domain"/>
    <property type="match status" value="1"/>
</dbReference>
<dbReference type="Pfam" id="PF05699">
    <property type="entry name" value="Dimer_Tnp_hAT"/>
    <property type="match status" value="1"/>
</dbReference>
<protein>
    <recommendedName>
        <fullName evidence="1">HAT C-terminal dimerisation domain-containing protein</fullName>
    </recommendedName>
</protein>
<dbReference type="InterPro" id="IPR012337">
    <property type="entry name" value="RNaseH-like_sf"/>
</dbReference>
<name>A0AAD5KGT6_9CRUS</name>
<dbReference type="PANTHER" id="PTHR47501">
    <property type="entry name" value="TRANSPOSASE-RELATED"/>
    <property type="match status" value="1"/>
</dbReference>
<evidence type="ECO:0000259" key="1">
    <source>
        <dbReference type="Pfam" id="PF05699"/>
    </source>
</evidence>
<gene>
    <name evidence="2" type="ORF">GHT06_006141</name>
</gene>
<dbReference type="SUPFAM" id="SSF53098">
    <property type="entry name" value="Ribonuclease H-like"/>
    <property type="match status" value="1"/>
</dbReference>
<accession>A0AAD5KGT6</accession>
<dbReference type="PANTHER" id="PTHR47501:SF5">
    <property type="entry name" value="HAT C-TERMINAL DIMERISATION DOMAIN-CONTAINING PROTEIN"/>
    <property type="match status" value="1"/>
</dbReference>
<comment type="caution">
    <text evidence="2">The sequence shown here is derived from an EMBL/GenBank/DDBJ whole genome shotgun (WGS) entry which is preliminary data.</text>
</comment>